<dbReference type="AlphaFoldDB" id="A0ABD5RQW2"/>
<feature type="transmembrane region" description="Helical" evidence="2">
    <location>
        <begin position="84"/>
        <end position="102"/>
    </location>
</feature>
<evidence type="ECO:0000313" key="3">
    <source>
        <dbReference type="EMBL" id="MFC5972778.1"/>
    </source>
</evidence>
<reference evidence="3 4" key="1">
    <citation type="journal article" date="2019" name="Int. J. Syst. Evol. Microbiol.">
        <title>The Global Catalogue of Microorganisms (GCM) 10K type strain sequencing project: providing services to taxonomists for standard genome sequencing and annotation.</title>
        <authorList>
            <consortium name="The Broad Institute Genomics Platform"/>
            <consortium name="The Broad Institute Genome Sequencing Center for Infectious Disease"/>
            <person name="Wu L."/>
            <person name="Ma J."/>
        </authorList>
    </citation>
    <scope>NUCLEOTIDE SEQUENCE [LARGE SCALE GENOMIC DNA]</scope>
    <source>
        <strain evidence="3 4">CGMCC 1.12543</strain>
    </source>
</reference>
<evidence type="ECO:0000256" key="2">
    <source>
        <dbReference type="SAM" id="Phobius"/>
    </source>
</evidence>
<dbReference type="InterPro" id="IPR014509">
    <property type="entry name" value="YjdF-like"/>
</dbReference>
<feature type="region of interest" description="Disordered" evidence="1">
    <location>
        <begin position="1"/>
        <end position="23"/>
    </location>
</feature>
<dbReference type="RefSeq" id="WP_247416583.1">
    <property type="nucleotide sequence ID" value="NZ_JALLGW010000001.1"/>
</dbReference>
<evidence type="ECO:0000256" key="1">
    <source>
        <dbReference type="SAM" id="MobiDB-lite"/>
    </source>
</evidence>
<evidence type="ECO:0000313" key="4">
    <source>
        <dbReference type="Proteomes" id="UP001596099"/>
    </source>
</evidence>
<keyword evidence="4" id="KW-1185">Reference proteome</keyword>
<dbReference type="Proteomes" id="UP001596099">
    <property type="component" value="Unassembled WGS sequence"/>
</dbReference>
<dbReference type="EMBL" id="JBHSQH010000001">
    <property type="protein sequence ID" value="MFC5972778.1"/>
    <property type="molecule type" value="Genomic_DNA"/>
</dbReference>
<keyword evidence="2" id="KW-1133">Transmembrane helix</keyword>
<name>A0ABD5RQW2_9EURY</name>
<keyword evidence="2" id="KW-0472">Membrane</keyword>
<sequence>MSAGERTRVQDTQSQESVASNRRLTPGRERALVRALQVAIGVVFAAGILAGNGGVAVNAGVGLLVTFLPNLLSRRFAVTLNVGLVLWITTAMFLHALGTLPIPGLDVSLYSGTWWWDHLTHAMSSSLVAGAAFATLLALQQYSAAVRLPPRFMFVTILLFVMAFGVVWELVEFYIGVSAQLLGTGDVLTQYGLDDTVFDLFYNTLGGLVVATFGASRLAGVSDQLADRMTDRVASR</sequence>
<feature type="transmembrane region" description="Helical" evidence="2">
    <location>
        <begin position="31"/>
        <end position="49"/>
    </location>
</feature>
<dbReference type="Pfam" id="PF09997">
    <property type="entry name" value="DUF2238"/>
    <property type="match status" value="1"/>
</dbReference>
<proteinExistence type="predicted"/>
<evidence type="ECO:0008006" key="5">
    <source>
        <dbReference type="Google" id="ProtNLM"/>
    </source>
</evidence>
<keyword evidence="2" id="KW-0812">Transmembrane</keyword>
<organism evidence="3 4">
    <name type="scientific">Halomarina salina</name>
    <dbReference type="NCBI Taxonomy" id="1872699"/>
    <lineage>
        <taxon>Archaea</taxon>
        <taxon>Methanobacteriati</taxon>
        <taxon>Methanobacteriota</taxon>
        <taxon>Stenosarchaea group</taxon>
        <taxon>Halobacteria</taxon>
        <taxon>Halobacteriales</taxon>
        <taxon>Natronomonadaceae</taxon>
        <taxon>Halomarina</taxon>
    </lineage>
</organism>
<feature type="transmembrane region" description="Helical" evidence="2">
    <location>
        <begin position="152"/>
        <end position="171"/>
    </location>
</feature>
<feature type="transmembrane region" description="Helical" evidence="2">
    <location>
        <begin position="200"/>
        <end position="219"/>
    </location>
</feature>
<accession>A0ABD5RQW2</accession>
<gene>
    <name evidence="3" type="ORF">ACFPYI_15685</name>
</gene>
<comment type="caution">
    <text evidence="3">The sequence shown here is derived from an EMBL/GenBank/DDBJ whole genome shotgun (WGS) entry which is preliminary data.</text>
</comment>
<feature type="transmembrane region" description="Helical" evidence="2">
    <location>
        <begin position="122"/>
        <end position="140"/>
    </location>
</feature>
<feature type="compositionally biased region" description="Polar residues" evidence="1">
    <location>
        <begin position="10"/>
        <end position="23"/>
    </location>
</feature>
<protein>
    <recommendedName>
        <fullName evidence="5">DUF2238 domain-containing protein</fullName>
    </recommendedName>
</protein>
<feature type="transmembrane region" description="Helical" evidence="2">
    <location>
        <begin position="55"/>
        <end position="72"/>
    </location>
</feature>